<sequence length="109" mass="12095">MAEGGVVHTVQTHERRAAFHVVSQTKSGSSAVDPGTKSCTFMCKCIVFVRVNSPRDFIHGKSIPPSREPVLIRRLVVFLMQLMRSSIPIYLCFSLKHVSFYEPAATGTN</sequence>
<proteinExistence type="predicted"/>
<evidence type="ECO:0000313" key="1">
    <source>
        <dbReference type="EMBL" id="KAF0022700.1"/>
    </source>
</evidence>
<evidence type="ECO:0000313" key="2">
    <source>
        <dbReference type="Proteomes" id="UP000438429"/>
    </source>
</evidence>
<dbReference type="EMBL" id="VEVO01000024">
    <property type="protein sequence ID" value="KAF0022700.1"/>
    <property type="molecule type" value="Genomic_DNA"/>
</dbReference>
<comment type="caution">
    <text evidence="1">The sequence shown here is derived from an EMBL/GenBank/DDBJ whole genome shotgun (WGS) entry which is preliminary data.</text>
</comment>
<dbReference type="AlphaFoldDB" id="A0A6A4RTK7"/>
<dbReference type="Proteomes" id="UP000438429">
    <property type="component" value="Unassembled WGS sequence"/>
</dbReference>
<protein>
    <submittedName>
        <fullName evidence="1">Uncharacterized protein</fullName>
    </submittedName>
</protein>
<reference evidence="1 2" key="1">
    <citation type="submission" date="2019-06" db="EMBL/GenBank/DDBJ databases">
        <title>Draft genomes of female and male turbot (Scophthalmus maximus).</title>
        <authorList>
            <person name="Xu H."/>
            <person name="Xu X.-W."/>
            <person name="Shao C."/>
            <person name="Chen S."/>
        </authorList>
    </citation>
    <scope>NUCLEOTIDE SEQUENCE [LARGE SCALE GENOMIC DNA]</scope>
    <source>
        <strain evidence="1">Ysfricsl-2016a</strain>
        <tissue evidence="1">Blood</tissue>
    </source>
</reference>
<accession>A0A6A4RTK7</accession>
<gene>
    <name evidence="1" type="ORF">F2P81_025092</name>
</gene>
<organism evidence="1 2">
    <name type="scientific">Scophthalmus maximus</name>
    <name type="common">Turbot</name>
    <name type="synonym">Psetta maxima</name>
    <dbReference type="NCBI Taxonomy" id="52904"/>
    <lineage>
        <taxon>Eukaryota</taxon>
        <taxon>Metazoa</taxon>
        <taxon>Chordata</taxon>
        <taxon>Craniata</taxon>
        <taxon>Vertebrata</taxon>
        <taxon>Euteleostomi</taxon>
        <taxon>Actinopterygii</taxon>
        <taxon>Neopterygii</taxon>
        <taxon>Teleostei</taxon>
        <taxon>Neoteleostei</taxon>
        <taxon>Acanthomorphata</taxon>
        <taxon>Carangaria</taxon>
        <taxon>Pleuronectiformes</taxon>
        <taxon>Pleuronectoidei</taxon>
        <taxon>Scophthalmidae</taxon>
        <taxon>Scophthalmus</taxon>
    </lineage>
</organism>
<name>A0A6A4RTK7_SCOMX</name>